<reference evidence="2" key="1">
    <citation type="submission" date="2020-08" db="EMBL/GenBank/DDBJ databases">
        <title>Multicomponent nature underlies the extraordinary mechanical properties of spider dragline silk.</title>
        <authorList>
            <person name="Kono N."/>
            <person name="Nakamura H."/>
            <person name="Mori M."/>
            <person name="Yoshida Y."/>
            <person name="Ohtoshi R."/>
            <person name="Malay A.D."/>
            <person name="Moran D.A.P."/>
            <person name="Tomita M."/>
            <person name="Numata K."/>
            <person name="Arakawa K."/>
        </authorList>
    </citation>
    <scope>NUCLEOTIDE SEQUENCE</scope>
</reference>
<organism evidence="2 3">
    <name type="scientific">Nephila pilipes</name>
    <name type="common">Giant wood spider</name>
    <name type="synonym">Nephila maculata</name>
    <dbReference type="NCBI Taxonomy" id="299642"/>
    <lineage>
        <taxon>Eukaryota</taxon>
        <taxon>Metazoa</taxon>
        <taxon>Ecdysozoa</taxon>
        <taxon>Arthropoda</taxon>
        <taxon>Chelicerata</taxon>
        <taxon>Arachnida</taxon>
        <taxon>Araneae</taxon>
        <taxon>Araneomorphae</taxon>
        <taxon>Entelegynae</taxon>
        <taxon>Araneoidea</taxon>
        <taxon>Nephilidae</taxon>
        <taxon>Nephila</taxon>
    </lineage>
</organism>
<feature type="compositionally biased region" description="Polar residues" evidence="1">
    <location>
        <begin position="1"/>
        <end position="17"/>
    </location>
</feature>
<gene>
    <name evidence="2" type="ORF">NPIL_555181</name>
</gene>
<sequence>MMPTTRSVPRRSPSQVLTAPDDLNFGDRMRTGDFSMGKFVLDRVKYLECTVDRGVTTSLEVKMKAILGFPECQPQKVKKEHS</sequence>
<evidence type="ECO:0000256" key="1">
    <source>
        <dbReference type="SAM" id="MobiDB-lite"/>
    </source>
</evidence>
<name>A0A8X6TTG5_NEPPI</name>
<feature type="region of interest" description="Disordered" evidence="1">
    <location>
        <begin position="1"/>
        <end position="22"/>
    </location>
</feature>
<dbReference type="Proteomes" id="UP000887013">
    <property type="component" value="Unassembled WGS sequence"/>
</dbReference>
<protein>
    <submittedName>
        <fullName evidence="2">Uncharacterized protein</fullName>
    </submittedName>
</protein>
<dbReference type="EMBL" id="BMAW01066290">
    <property type="protein sequence ID" value="GFT54314.1"/>
    <property type="molecule type" value="Genomic_DNA"/>
</dbReference>
<evidence type="ECO:0000313" key="2">
    <source>
        <dbReference type="EMBL" id="GFT54314.1"/>
    </source>
</evidence>
<evidence type="ECO:0000313" key="3">
    <source>
        <dbReference type="Proteomes" id="UP000887013"/>
    </source>
</evidence>
<accession>A0A8X6TTG5</accession>
<keyword evidence="3" id="KW-1185">Reference proteome</keyword>
<dbReference type="AlphaFoldDB" id="A0A8X6TTG5"/>
<comment type="caution">
    <text evidence="2">The sequence shown here is derived from an EMBL/GenBank/DDBJ whole genome shotgun (WGS) entry which is preliminary data.</text>
</comment>
<proteinExistence type="predicted"/>